<protein>
    <submittedName>
        <fullName evidence="1">Uncharacterized protein</fullName>
    </submittedName>
</protein>
<evidence type="ECO:0000313" key="2">
    <source>
        <dbReference type="Proteomes" id="UP000314294"/>
    </source>
</evidence>
<keyword evidence="2" id="KW-1185">Reference proteome</keyword>
<dbReference type="Proteomes" id="UP000314294">
    <property type="component" value="Unassembled WGS sequence"/>
</dbReference>
<dbReference type="AlphaFoldDB" id="A0A4Z2GKA6"/>
<accession>A0A4Z2GKA6</accession>
<sequence length="146" mass="15908">MQVMNQRSYTTRIADVFNRCSGSTTLRCRMQPALMRPPPGPPSPPCPPGPLYLVPGLHLSLSPRDHTDFSSCLLLKCRSGAPWWFLPSTALDGRNRGAHLGSGTPSSKPTKGLFLWPRDAGWHAMKHITLVFGIGSEVYGLGSLPN</sequence>
<dbReference type="EMBL" id="SRLO01000501">
    <property type="protein sequence ID" value="TNN53937.1"/>
    <property type="molecule type" value="Genomic_DNA"/>
</dbReference>
<comment type="caution">
    <text evidence="1">The sequence shown here is derived from an EMBL/GenBank/DDBJ whole genome shotgun (WGS) entry which is preliminary data.</text>
</comment>
<proteinExistence type="predicted"/>
<gene>
    <name evidence="1" type="ORF">EYF80_035835</name>
</gene>
<reference evidence="1 2" key="1">
    <citation type="submission" date="2019-03" db="EMBL/GenBank/DDBJ databases">
        <title>First draft genome of Liparis tanakae, snailfish: a comprehensive survey of snailfish specific genes.</title>
        <authorList>
            <person name="Kim W."/>
            <person name="Song I."/>
            <person name="Jeong J.-H."/>
            <person name="Kim D."/>
            <person name="Kim S."/>
            <person name="Ryu S."/>
            <person name="Song J.Y."/>
            <person name="Lee S.K."/>
        </authorList>
    </citation>
    <scope>NUCLEOTIDE SEQUENCE [LARGE SCALE GENOMIC DNA]</scope>
    <source>
        <tissue evidence="1">Muscle</tissue>
    </source>
</reference>
<organism evidence="1 2">
    <name type="scientific">Liparis tanakae</name>
    <name type="common">Tanaka's snailfish</name>
    <dbReference type="NCBI Taxonomy" id="230148"/>
    <lineage>
        <taxon>Eukaryota</taxon>
        <taxon>Metazoa</taxon>
        <taxon>Chordata</taxon>
        <taxon>Craniata</taxon>
        <taxon>Vertebrata</taxon>
        <taxon>Euteleostomi</taxon>
        <taxon>Actinopterygii</taxon>
        <taxon>Neopterygii</taxon>
        <taxon>Teleostei</taxon>
        <taxon>Neoteleostei</taxon>
        <taxon>Acanthomorphata</taxon>
        <taxon>Eupercaria</taxon>
        <taxon>Perciformes</taxon>
        <taxon>Cottioidei</taxon>
        <taxon>Cottales</taxon>
        <taxon>Liparidae</taxon>
        <taxon>Liparis</taxon>
    </lineage>
</organism>
<evidence type="ECO:0000313" key="1">
    <source>
        <dbReference type="EMBL" id="TNN53937.1"/>
    </source>
</evidence>
<name>A0A4Z2GKA6_9TELE</name>